<reference evidence="2 3" key="1">
    <citation type="submission" date="2019-02" db="EMBL/GenBank/DDBJ databases">
        <title>Genome sequencing of the rare red list fungi Phlebia centrifuga.</title>
        <authorList>
            <person name="Buettner E."/>
            <person name="Kellner H."/>
        </authorList>
    </citation>
    <scope>NUCLEOTIDE SEQUENCE [LARGE SCALE GENOMIC DNA]</scope>
    <source>
        <strain evidence="2 3">DSM 108282</strain>
    </source>
</reference>
<keyword evidence="3" id="KW-1185">Reference proteome</keyword>
<gene>
    <name evidence="2" type="ORF">EW026_g3212</name>
</gene>
<accession>A0A4V3XAQ7</accession>
<feature type="region of interest" description="Disordered" evidence="1">
    <location>
        <begin position="105"/>
        <end position="170"/>
    </location>
</feature>
<dbReference type="EMBL" id="SGPJ01000093">
    <property type="protein sequence ID" value="THG99062.1"/>
    <property type="molecule type" value="Genomic_DNA"/>
</dbReference>
<evidence type="ECO:0000256" key="1">
    <source>
        <dbReference type="SAM" id="MobiDB-lite"/>
    </source>
</evidence>
<feature type="compositionally biased region" description="Basic residues" evidence="1">
    <location>
        <begin position="11"/>
        <end position="20"/>
    </location>
</feature>
<name>A0A4V3XAQ7_9APHY</name>
<evidence type="ECO:0000313" key="2">
    <source>
        <dbReference type="EMBL" id="THG99062.1"/>
    </source>
</evidence>
<sequence length="240" mass="26046">MSPSKSPVKNIKVKVPRHNSQRIGPVLTAQVQALARKKKLRVDVGQTAYDPASILAQATDSASDWNSRLMTARAERGPQWDIGTQQFLVDEGSDLYYDPTPLREYEKEGRSAEENERNDRASMPPPNGLPNPDSPQLRRHPSHASQAPSMPYSPRHAPQFSQGMSSPFGGMQPVPAAQFYGNGDMGMRMGGMPGMHMDGMGMGNMGGMGGMGIGMGSPEMRRGLMRRGPMGMDDGFGGMH</sequence>
<feature type="compositionally biased region" description="Basic and acidic residues" evidence="1">
    <location>
        <begin position="105"/>
        <end position="120"/>
    </location>
</feature>
<dbReference type="AlphaFoldDB" id="A0A4V3XAQ7"/>
<feature type="compositionally biased region" description="Pro residues" evidence="1">
    <location>
        <begin position="123"/>
        <end position="133"/>
    </location>
</feature>
<protein>
    <submittedName>
        <fullName evidence="2">Uncharacterized protein</fullName>
    </submittedName>
</protein>
<feature type="region of interest" description="Disordered" evidence="1">
    <location>
        <begin position="1"/>
        <end position="21"/>
    </location>
</feature>
<organism evidence="2 3">
    <name type="scientific">Hermanssonia centrifuga</name>
    <dbReference type="NCBI Taxonomy" id="98765"/>
    <lineage>
        <taxon>Eukaryota</taxon>
        <taxon>Fungi</taxon>
        <taxon>Dikarya</taxon>
        <taxon>Basidiomycota</taxon>
        <taxon>Agaricomycotina</taxon>
        <taxon>Agaricomycetes</taxon>
        <taxon>Polyporales</taxon>
        <taxon>Meruliaceae</taxon>
        <taxon>Hermanssonia</taxon>
    </lineage>
</organism>
<comment type="caution">
    <text evidence="2">The sequence shown here is derived from an EMBL/GenBank/DDBJ whole genome shotgun (WGS) entry which is preliminary data.</text>
</comment>
<proteinExistence type="predicted"/>
<dbReference type="Proteomes" id="UP000309038">
    <property type="component" value="Unassembled WGS sequence"/>
</dbReference>
<evidence type="ECO:0000313" key="3">
    <source>
        <dbReference type="Proteomes" id="UP000309038"/>
    </source>
</evidence>